<evidence type="ECO:0000259" key="11">
    <source>
        <dbReference type="PROSITE" id="PS50928"/>
    </source>
</evidence>
<keyword evidence="4 10" id="KW-1003">Cell membrane</keyword>
<keyword evidence="8 9" id="KW-0472">Membrane</keyword>
<evidence type="ECO:0000256" key="5">
    <source>
        <dbReference type="ARBA" id="ARBA00022597"/>
    </source>
</evidence>
<feature type="transmembrane region" description="Helical" evidence="9">
    <location>
        <begin position="230"/>
        <end position="257"/>
    </location>
</feature>
<evidence type="ECO:0000313" key="12">
    <source>
        <dbReference type="EMBL" id="HIZ58077.1"/>
    </source>
</evidence>
<dbReference type="GO" id="GO:0042956">
    <property type="term" value="P:maltodextrin transmembrane transport"/>
    <property type="evidence" value="ECO:0007669"/>
    <property type="project" value="TreeGrafter"/>
</dbReference>
<evidence type="ECO:0000256" key="6">
    <source>
        <dbReference type="ARBA" id="ARBA00022692"/>
    </source>
</evidence>
<evidence type="ECO:0000256" key="10">
    <source>
        <dbReference type="RuleBase" id="RU367050"/>
    </source>
</evidence>
<evidence type="ECO:0000256" key="1">
    <source>
        <dbReference type="ARBA" id="ARBA00004651"/>
    </source>
</evidence>
<proteinExistence type="inferred from homology"/>
<dbReference type="InterPro" id="IPR035906">
    <property type="entry name" value="MetI-like_sf"/>
</dbReference>
<organism evidence="12 13">
    <name type="scientific">Candidatus Faecalibacterium gallistercoris</name>
    <dbReference type="NCBI Taxonomy" id="2838579"/>
    <lineage>
        <taxon>Bacteria</taxon>
        <taxon>Bacillati</taxon>
        <taxon>Bacillota</taxon>
        <taxon>Clostridia</taxon>
        <taxon>Eubacteriales</taxon>
        <taxon>Oscillospiraceae</taxon>
        <taxon>Faecalibacterium</taxon>
    </lineage>
</organism>
<dbReference type="PROSITE" id="PS50928">
    <property type="entry name" value="ABC_TM1"/>
    <property type="match status" value="1"/>
</dbReference>
<keyword evidence="6 9" id="KW-0812">Transmembrane</keyword>
<evidence type="ECO:0000313" key="13">
    <source>
        <dbReference type="Proteomes" id="UP000824065"/>
    </source>
</evidence>
<dbReference type="EMBL" id="DXBJ01000040">
    <property type="protein sequence ID" value="HIZ58077.1"/>
    <property type="molecule type" value="Genomic_DNA"/>
</dbReference>
<feature type="transmembrane region" description="Helical" evidence="9">
    <location>
        <begin position="333"/>
        <end position="358"/>
    </location>
</feature>
<dbReference type="AlphaFoldDB" id="A0A9D2JMC5"/>
<dbReference type="PANTHER" id="PTHR47314:SF1">
    <property type="entry name" value="MALTOSE_MALTODEXTRIN TRANSPORT SYSTEM PERMEASE PROTEIN MALF"/>
    <property type="match status" value="1"/>
</dbReference>
<comment type="caution">
    <text evidence="12">The sequence shown here is derived from an EMBL/GenBank/DDBJ whole genome shotgun (WGS) entry which is preliminary data.</text>
</comment>
<evidence type="ECO:0000256" key="3">
    <source>
        <dbReference type="ARBA" id="ARBA00022448"/>
    </source>
</evidence>
<feature type="transmembrane region" description="Helical" evidence="9">
    <location>
        <begin position="269"/>
        <end position="290"/>
    </location>
</feature>
<feature type="transmembrane region" description="Helical" evidence="9">
    <location>
        <begin position="23"/>
        <end position="44"/>
    </location>
</feature>
<accession>A0A9D2JMC5</accession>
<dbReference type="GO" id="GO:0015423">
    <property type="term" value="F:ABC-type maltose transporter activity"/>
    <property type="evidence" value="ECO:0007669"/>
    <property type="project" value="TreeGrafter"/>
</dbReference>
<dbReference type="Gene3D" id="1.10.3720.10">
    <property type="entry name" value="MetI-like"/>
    <property type="match status" value="1"/>
</dbReference>
<evidence type="ECO:0000256" key="4">
    <source>
        <dbReference type="ARBA" id="ARBA00022475"/>
    </source>
</evidence>
<comment type="subcellular location">
    <subcellularLocation>
        <location evidence="1 9">Cell membrane</location>
        <topology evidence="1 9">Multi-pass membrane protein</topology>
    </subcellularLocation>
</comment>
<feature type="transmembrane region" description="Helical" evidence="9">
    <location>
        <begin position="449"/>
        <end position="472"/>
    </location>
</feature>
<dbReference type="InterPro" id="IPR000515">
    <property type="entry name" value="MetI-like"/>
</dbReference>
<feature type="transmembrane region" description="Helical" evidence="9">
    <location>
        <begin position="159"/>
        <end position="187"/>
    </location>
</feature>
<feature type="transmembrane region" description="Helical" evidence="9">
    <location>
        <begin position="104"/>
        <end position="129"/>
    </location>
</feature>
<dbReference type="GO" id="GO:1990060">
    <property type="term" value="C:maltose transport complex"/>
    <property type="evidence" value="ECO:0007669"/>
    <property type="project" value="TreeGrafter"/>
</dbReference>
<keyword evidence="3 9" id="KW-0813">Transport</keyword>
<name>A0A9D2JMC5_9FIRM</name>
<feature type="domain" description="ABC transmembrane type-1" evidence="11">
    <location>
        <begin position="231"/>
        <end position="468"/>
    </location>
</feature>
<sequence length="480" mass="53599">MLVQPPVCAGGKEPNFLQRFGQAFIRGDIFTKLSFVIWGLGYIGHGQLIKALLVTLVQGLGLYYLAVAGVPNLTKFGTLGTVQMEMVFNPLTLKNEVNDYDNSFAILLLSVIAMVVIVSMLAAAMGVVISNFQLQQIRAAGKKTNNFVQDIHMFLNEKFYVTLLTLPVLGVVVFTIVPLFILIAVAFTNYDQQHMPPNALFTWVGLTNFFTLFGGGQSLSLTFGYAFGKILVWTLVWAFFATFTTFFGGVFLAMLINDKKTKFPKLWRTLFMVTIAVPQFVTLLLVRNFFSDNGIFNTMMSNIGVTDFLHTVGILSPTMDHIPFLTEASWAKVMIILINIWVGVPYQMLIATGVLMNIPSDMLEAARIDGASPWQQFIHIKMPYLLSVQGPALVTDFVKNVNNFNVIYLLTQDVYVTTDQAMASSSAKEVDLLVTWLFRLTQEQYNYKMAAVIGIMVFIVCAVFTVVCFRFINKKEAAFS</sequence>
<keyword evidence="5 10" id="KW-0762">Sugar transport</keyword>
<evidence type="ECO:0000256" key="7">
    <source>
        <dbReference type="ARBA" id="ARBA00022989"/>
    </source>
</evidence>
<evidence type="ECO:0000256" key="8">
    <source>
        <dbReference type="ARBA" id="ARBA00023136"/>
    </source>
</evidence>
<dbReference type="Proteomes" id="UP000824065">
    <property type="component" value="Unassembled WGS sequence"/>
</dbReference>
<comment type="function">
    <text evidence="10">Part of the ABC transporter complex MalEFGK involved in maltose/maltodextrin import. Probably responsible for the translocation of the substrate across the membrane.</text>
</comment>
<evidence type="ECO:0000256" key="9">
    <source>
        <dbReference type="RuleBase" id="RU363032"/>
    </source>
</evidence>
<dbReference type="CDD" id="cd06261">
    <property type="entry name" value="TM_PBP2"/>
    <property type="match status" value="1"/>
</dbReference>
<evidence type="ECO:0000256" key="2">
    <source>
        <dbReference type="ARBA" id="ARBA00009047"/>
    </source>
</evidence>
<dbReference type="SUPFAM" id="SSF161098">
    <property type="entry name" value="MetI-like"/>
    <property type="match status" value="1"/>
</dbReference>
<gene>
    <name evidence="12" type="ORF">H9725_05810</name>
</gene>
<reference evidence="12" key="1">
    <citation type="journal article" date="2021" name="PeerJ">
        <title>Extensive microbial diversity within the chicken gut microbiome revealed by metagenomics and culture.</title>
        <authorList>
            <person name="Gilroy R."/>
            <person name="Ravi A."/>
            <person name="Getino M."/>
            <person name="Pursley I."/>
            <person name="Horton D.L."/>
            <person name="Alikhan N.F."/>
            <person name="Baker D."/>
            <person name="Gharbi K."/>
            <person name="Hall N."/>
            <person name="Watson M."/>
            <person name="Adriaenssens E.M."/>
            <person name="Foster-Nyarko E."/>
            <person name="Jarju S."/>
            <person name="Secka A."/>
            <person name="Antonio M."/>
            <person name="Oren A."/>
            <person name="Chaudhuri R.R."/>
            <person name="La Ragione R."/>
            <person name="Hildebrand F."/>
            <person name="Pallen M.J."/>
        </authorList>
    </citation>
    <scope>NUCLEOTIDE SEQUENCE</scope>
    <source>
        <strain evidence="12">ChiBcec16-3735</strain>
    </source>
</reference>
<comment type="similarity">
    <text evidence="2 10">Belongs to the binding-protein-dependent transport system permease family. MalFG subfamily.</text>
</comment>
<keyword evidence="7 9" id="KW-1133">Transmembrane helix</keyword>
<protein>
    <recommendedName>
        <fullName evidence="10">Maltose/maltodextrin transport system permease protein</fullName>
    </recommendedName>
</protein>
<dbReference type="Pfam" id="PF00528">
    <property type="entry name" value="BPD_transp_1"/>
    <property type="match status" value="1"/>
</dbReference>
<feature type="transmembrane region" description="Helical" evidence="9">
    <location>
        <begin position="51"/>
        <end position="70"/>
    </location>
</feature>
<reference evidence="12" key="2">
    <citation type="submission" date="2021-04" db="EMBL/GenBank/DDBJ databases">
        <authorList>
            <person name="Gilroy R."/>
        </authorList>
    </citation>
    <scope>NUCLEOTIDE SEQUENCE</scope>
    <source>
        <strain evidence="12">ChiBcec16-3735</strain>
    </source>
</reference>
<dbReference type="PANTHER" id="PTHR47314">
    <property type="entry name" value="MALTOSE/MALTODEXTRIN TRANSPORT SYSTEM PERMEASE PROTEIN MALF"/>
    <property type="match status" value="1"/>
</dbReference>